<name>A0A0F9CXH6_9ZZZZ</name>
<gene>
    <name evidence="1" type="ORF">LCGC14_2614760</name>
</gene>
<protein>
    <recommendedName>
        <fullName evidence="2">Large polyvalent protein associated domain-containing protein</fullName>
    </recommendedName>
</protein>
<accession>A0A0F9CXH6</accession>
<dbReference type="EMBL" id="LAZR01044472">
    <property type="protein sequence ID" value="KKL04568.1"/>
    <property type="molecule type" value="Genomic_DNA"/>
</dbReference>
<dbReference type="AlphaFoldDB" id="A0A0F9CXH6"/>
<evidence type="ECO:0000313" key="1">
    <source>
        <dbReference type="EMBL" id="KKL04568.1"/>
    </source>
</evidence>
<comment type="caution">
    <text evidence="1">The sequence shown here is derived from an EMBL/GenBank/DDBJ whole genome shotgun (WGS) entry which is preliminary data.</text>
</comment>
<feature type="non-terminal residue" evidence="1">
    <location>
        <position position="460"/>
    </location>
</feature>
<feature type="non-terminal residue" evidence="1">
    <location>
        <position position="1"/>
    </location>
</feature>
<proteinExistence type="predicted"/>
<reference evidence="1" key="1">
    <citation type="journal article" date="2015" name="Nature">
        <title>Complex archaea that bridge the gap between prokaryotes and eukaryotes.</title>
        <authorList>
            <person name="Spang A."/>
            <person name="Saw J.H."/>
            <person name="Jorgensen S.L."/>
            <person name="Zaremba-Niedzwiedzka K."/>
            <person name="Martijn J."/>
            <person name="Lind A.E."/>
            <person name="van Eijk R."/>
            <person name="Schleper C."/>
            <person name="Guy L."/>
            <person name="Ettema T.J."/>
        </authorList>
    </citation>
    <scope>NUCLEOTIDE SEQUENCE</scope>
</reference>
<evidence type="ECO:0008006" key="2">
    <source>
        <dbReference type="Google" id="ProtNLM"/>
    </source>
</evidence>
<sequence length="460" mass="52855">PEVIRERLAEDVRARIHEIGHVINKVLWGITPSGTLNWKPLNPFRDKLEKIATPPPAGASPLPEGFAEFVSLWVVEPKIVRAETPKFLAFWEKELSKPDPFIVKLRAALLDARENIAIWRTAPPRARLRAHINRDQRQTRKLTLDDLYTMYVDRLDPLNRAVVGMARQGQQPPPPTDENAYALARLFSGWAGKANYMVRERTFDRVTRKDTGEGLATILRDVGAGRIEDFYDYLVEKRVIEKRDKEVEKGIEMEEEKDVVKELESPEFLKFKERRLRWSREILRYGEGVLYTAEQREQMEDMNDDYVPFFRVMEKEMAAGLGDTFANLWNPVKRMKGSGRQIIDPAESDIKNAFTIVNLTERARVLQALVEQAKKTEGSGRWVEGPIPAPSKPTKFELTEIKKSLEEAGFEVDDANLETIATVFRPSTFKPNEPYIVSVLQPNGKHEWFRLDPDVFQAVS</sequence>
<organism evidence="1">
    <name type="scientific">marine sediment metagenome</name>
    <dbReference type="NCBI Taxonomy" id="412755"/>
    <lineage>
        <taxon>unclassified sequences</taxon>
        <taxon>metagenomes</taxon>
        <taxon>ecological metagenomes</taxon>
    </lineage>
</organism>